<dbReference type="Gene3D" id="3.90.79.10">
    <property type="entry name" value="Nucleoside Triphosphate Pyrophosphohydrolase"/>
    <property type="match status" value="1"/>
</dbReference>
<reference evidence="8" key="1">
    <citation type="submission" date="2022-03" db="EMBL/GenBank/DDBJ databases">
        <title>De novo assembled genomes of Belliella spp. (Cyclobacteriaceae) strains.</title>
        <authorList>
            <person name="Szabo A."/>
            <person name="Korponai K."/>
            <person name="Felfoldi T."/>
        </authorList>
    </citation>
    <scope>NUCLEOTIDE SEQUENCE</scope>
    <source>
        <strain evidence="8">DSM 111904</strain>
    </source>
</reference>
<evidence type="ECO:0000259" key="7">
    <source>
        <dbReference type="PROSITE" id="PS51462"/>
    </source>
</evidence>
<dbReference type="SUPFAM" id="SSF55811">
    <property type="entry name" value="Nudix"/>
    <property type="match status" value="1"/>
</dbReference>
<dbReference type="InterPro" id="IPR045121">
    <property type="entry name" value="CoAse"/>
</dbReference>
<dbReference type="Proteomes" id="UP001165489">
    <property type="component" value="Unassembled WGS sequence"/>
</dbReference>
<name>A0ABS9UYT4_9BACT</name>
<comment type="caution">
    <text evidence="8">The sequence shown here is derived from an EMBL/GenBank/DDBJ whole genome shotgun (WGS) entry which is preliminary data.</text>
</comment>
<evidence type="ECO:0000256" key="5">
    <source>
        <dbReference type="ARBA" id="ARBA00022842"/>
    </source>
</evidence>
<protein>
    <submittedName>
        <fullName evidence="8">CoA pyrophosphatase</fullName>
    </submittedName>
</protein>
<evidence type="ECO:0000313" key="9">
    <source>
        <dbReference type="Proteomes" id="UP001165489"/>
    </source>
</evidence>
<keyword evidence="4" id="KW-0378">Hydrolase</keyword>
<dbReference type="PANTHER" id="PTHR12992:SF11">
    <property type="entry name" value="MITOCHONDRIAL COENZYME A DIPHOSPHATASE NUDT8"/>
    <property type="match status" value="1"/>
</dbReference>
<sequence>MEFEKVIERVQKMLESPLPGRVGQLSMSPRPVDESRFGNMVPDDVRKGAVLILFYPDKSNAFVPFIKRPSYDGPHGGQVALPGGKWDDTDADLSFTALREAEEEIGVDAAKVELIGNLSDLFIPPSNFLVRPYLGFINQKPKFVPDPYEVDRIIQCQVNQLIDKKIRKEGEIVVRGNYKLQAPYFDIDSEMVWGATAMMLGEFMYLWENVKV</sequence>
<dbReference type="EMBL" id="JAKZGP010000014">
    <property type="protein sequence ID" value="MCH7409279.1"/>
    <property type="molecule type" value="Genomic_DNA"/>
</dbReference>
<evidence type="ECO:0000256" key="2">
    <source>
        <dbReference type="ARBA" id="ARBA00001946"/>
    </source>
</evidence>
<dbReference type="InterPro" id="IPR000086">
    <property type="entry name" value="NUDIX_hydrolase_dom"/>
</dbReference>
<dbReference type="Pfam" id="PF00293">
    <property type="entry name" value="NUDIX"/>
    <property type="match status" value="1"/>
</dbReference>
<dbReference type="PANTHER" id="PTHR12992">
    <property type="entry name" value="NUDIX HYDROLASE"/>
    <property type="match status" value="1"/>
</dbReference>
<organism evidence="8 9">
    <name type="scientific">Belliella filtrata</name>
    <dbReference type="NCBI Taxonomy" id="2923435"/>
    <lineage>
        <taxon>Bacteria</taxon>
        <taxon>Pseudomonadati</taxon>
        <taxon>Bacteroidota</taxon>
        <taxon>Cytophagia</taxon>
        <taxon>Cytophagales</taxon>
        <taxon>Cyclobacteriaceae</taxon>
        <taxon>Belliella</taxon>
    </lineage>
</organism>
<accession>A0ABS9UYT4</accession>
<comment type="cofactor">
    <cofactor evidence="2">
        <name>Mg(2+)</name>
        <dbReference type="ChEBI" id="CHEBI:18420"/>
    </cofactor>
</comment>
<feature type="domain" description="Nudix hydrolase" evidence="7">
    <location>
        <begin position="44"/>
        <end position="179"/>
    </location>
</feature>
<evidence type="ECO:0000256" key="4">
    <source>
        <dbReference type="ARBA" id="ARBA00022801"/>
    </source>
</evidence>
<keyword evidence="6" id="KW-0464">Manganese</keyword>
<evidence type="ECO:0000256" key="1">
    <source>
        <dbReference type="ARBA" id="ARBA00001936"/>
    </source>
</evidence>
<dbReference type="InterPro" id="IPR015797">
    <property type="entry name" value="NUDIX_hydrolase-like_dom_sf"/>
</dbReference>
<proteinExistence type="predicted"/>
<evidence type="ECO:0000256" key="6">
    <source>
        <dbReference type="ARBA" id="ARBA00023211"/>
    </source>
</evidence>
<keyword evidence="5" id="KW-0460">Magnesium</keyword>
<dbReference type="RefSeq" id="WP_241347627.1">
    <property type="nucleotide sequence ID" value="NZ_JAKZGP010000014.1"/>
</dbReference>
<keyword evidence="3" id="KW-0479">Metal-binding</keyword>
<gene>
    <name evidence="8" type="ORF">MM239_07735</name>
</gene>
<keyword evidence="9" id="KW-1185">Reference proteome</keyword>
<evidence type="ECO:0000256" key="3">
    <source>
        <dbReference type="ARBA" id="ARBA00022723"/>
    </source>
</evidence>
<dbReference type="PROSITE" id="PS51462">
    <property type="entry name" value="NUDIX"/>
    <property type="match status" value="1"/>
</dbReference>
<evidence type="ECO:0000313" key="8">
    <source>
        <dbReference type="EMBL" id="MCH7409279.1"/>
    </source>
</evidence>
<dbReference type="CDD" id="cd03426">
    <property type="entry name" value="NUDIX_CoAse_Nudt7"/>
    <property type="match status" value="1"/>
</dbReference>
<comment type="cofactor">
    <cofactor evidence="1">
        <name>Mn(2+)</name>
        <dbReference type="ChEBI" id="CHEBI:29035"/>
    </cofactor>
</comment>